<organism evidence="1 2">
    <name type="scientific">Dorcoceras hygrometricum</name>
    <dbReference type="NCBI Taxonomy" id="472368"/>
    <lineage>
        <taxon>Eukaryota</taxon>
        <taxon>Viridiplantae</taxon>
        <taxon>Streptophyta</taxon>
        <taxon>Embryophyta</taxon>
        <taxon>Tracheophyta</taxon>
        <taxon>Spermatophyta</taxon>
        <taxon>Magnoliopsida</taxon>
        <taxon>eudicotyledons</taxon>
        <taxon>Gunneridae</taxon>
        <taxon>Pentapetalae</taxon>
        <taxon>asterids</taxon>
        <taxon>lamiids</taxon>
        <taxon>Lamiales</taxon>
        <taxon>Gesneriaceae</taxon>
        <taxon>Didymocarpoideae</taxon>
        <taxon>Trichosporeae</taxon>
        <taxon>Loxocarpinae</taxon>
        <taxon>Dorcoceras</taxon>
    </lineage>
</organism>
<sequence>MGDLMSRAGRATRAMVTGRLRHDWPSREATLGTTPRDGRRLAAESGEWRCAAGCTMMRAAVRRARALLPPRFFRGGGRRPAATLASFRRCRDGWSDSF</sequence>
<reference evidence="1 2" key="1">
    <citation type="journal article" date="2015" name="Proc. Natl. Acad. Sci. U.S.A.">
        <title>The resurrection genome of Boea hygrometrica: A blueprint for survival of dehydration.</title>
        <authorList>
            <person name="Xiao L."/>
            <person name="Yang G."/>
            <person name="Zhang L."/>
            <person name="Yang X."/>
            <person name="Zhao S."/>
            <person name="Ji Z."/>
            <person name="Zhou Q."/>
            <person name="Hu M."/>
            <person name="Wang Y."/>
            <person name="Chen M."/>
            <person name="Xu Y."/>
            <person name="Jin H."/>
            <person name="Xiao X."/>
            <person name="Hu G."/>
            <person name="Bao F."/>
            <person name="Hu Y."/>
            <person name="Wan P."/>
            <person name="Li L."/>
            <person name="Deng X."/>
            <person name="Kuang T."/>
            <person name="Xiang C."/>
            <person name="Zhu J.K."/>
            <person name="Oliver M.J."/>
            <person name="He Y."/>
        </authorList>
    </citation>
    <scope>NUCLEOTIDE SEQUENCE [LARGE SCALE GENOMIC DNA]</scope>
    <source>
        <strain evidence="2">cv. XS01</strain>
    </source>
</reference>
<accession>A0A2Z6ZUI7</accession>
<evidence type="ECO:0000313" key="1">
    <source>
        <dbReference type="EMBL" id="KZT76749.1"/>
    </source>
</evidence>
<gene>
    <name evidence="1" type="ORF">F511_46226</name>
</gene>
<dbReference type="Proteomes" id="UP000250235">
    <property type="component" value="Unassembled WGS sequence"/>
</dbReference>
<protein>
    <submittedName>
        <fullName evidence="1">Uncharacterized protein</fullName>
    </submittedName>
</protein>
<dbReference type="EMBL" id="KV096514">
    <property type="protein sequence ID" value="KZT76749.1"/>
    <property type="molecule type" value="Genomic_DNA"/>
</dbReference>
<evidence type="ECO:0000313" key="2">
    <source>
        <dbReference type="Proteomes" id="UP000250235"/>
    </source>
</evidence>
<proteinExistence type="predicted"/>
<dbReference type="AlphaFoldDB" id="A0A2Z6ZUI7"/>
<name>A0A2Z6ZUI7_9LAMI</name>
<keyword evidence="2" id="KW-1185">Reference proteome</keyword>